<dbReference type="InterPro" id="IPR013320">
    <property type="entry name" value="ConA-like_dom_sf"/>
</dbReference>
<accession>A0A8K0IY91</accession>
<dbReference type="PANTHER" id="PTHR33681:SF11">
    <property type="entry name" value="ALGINATE LYASE"/>
    <property type="match status" value="1"/>
</dbReference>
<sequence length="332" mass="37791">MSEERHHHHHFHHHKEEEKPVETVEYSETAYTTGSGYGGDGGYNAGYGGDAGYTGGYAEKTEVVSGSNEDEYEKYQKEEKHHKHKEHLGEMGALAAGAFALYEKHEAKKDPEHAHRHKIEEEIAAAAAVGSGGDAHPFCNGDPTEGFTAVPLTERNFLMEKPYDTPLEERYSFVDGVRRMWVYSSDKPLRPDSKTKPRTEIRIRGYDYSSGTWQFEGYGFVPNGTSGANIMQIHRATYPATTLMLRVYGGLLTNYVWTLVEPYVYDRWMRVNVIHDVDANKLTVFIDGVQKMEAEGNGPGVFNFKCGVYTQNYSTYYMESRWRDIRILKKNE</sequence>
<reference evidence="4" key="2">
    <citation type="submission" date="2019-07" db="EMBL/GenBank/DDBJ databases">
        <authorList>
            <person name="Yang Y."/>
            <person name="Bocs S."/>
            <person name="Baudouin L."/>
        </authorList>
    </citation>
    <scope>NUCLEOTIDE SEQUENCE</scope>
    <source>
        <tissue evidence="4">Spear leaf of Hainan Tall coconut</tissue>
    </source>
</reference>
<feature type="region of interest" description="Disordered" evidence="2">
    <location>
        <begin position="1"/>
        <end position="23"/>
    </location>
</feature>
<reference evidence="4" key="1">
    <citation type="journal article" date="2017" name="Gigascience">
        <title>The genome draft of coconut (Cocos nucifera).</title>
        <authorList>
            <person name="Xiao Y."/>
            <person name="Xu P."/>
            <person name="Fan H."/>
            <person name="Baudouin L."/>
            <person name="Xia W."/>
            <person name="Bocs S."/>
            <person name="Xu J."/>
            <person name="Li Q."/>
            <person name="Guo A."/>
            <person name="Zhou L."/>
            <person name="Li J."/>
            <person name="Wu Y."/>
            <person name="Ma Z."/>
            <person name="Armero A."/>
            <person name="Issali A.E."/>
            <person name="Liu N."/>
            <person name="Peng M."/>
            <person name="Yang Y."/>
        </authorList>
    </citation>
    <scope>NUCLEOTIDE SEQUENCE</scope>
    <source>
        <tissue evidence="4">Spear leaf of Hainan Tall coconut</tissue>
    </source>
</reference>
<dbReference type="PANTHER" id="PTHR33681">
    <property type="entry name" value="BINDING PROTEIN, PUTATIVE, EXPRESSED-RELATED"/>
    <property type="match status" value="1"/>
</dbReference>
<dbReference type="InterPro" id="IPR003496">
    <property type="entry name" value="ABA_WDS"/>
</dbReference>
<comment type="similarity">
    <text evidence="1">Belongs to the abscisic acid and water stress-induced protein family.</text>
</comment>
<evidence type="ECO:0000256" key="1">
    <source>
        <dbReference type="ARBA" id="ARBA00007160"/>
    </source>
</evidence>
<comment type="caution">
    <text evidence="4">The sequence shown here is derived from an EMBL/GenBank/DDBJ whole genome shotgun (WGS) entry which is preliminary data.</text>
</comment>
<evidence type="ECO:0000313" key="4">
    <source>
        <dbReference type="EMBL" id="KAG1369812.1"/>
    </source>
</evidence>
<evidence type="ECO:0000259" key="3">
    <source>
        <dbReference type="Pfam" id="PF08787"/>
    </source>
</evidence>
<evidence type="ECO:0000256" key="2">
    <source>
        <dbReference type="SAM" id="MobiDB-lite"/>
    </source>
</evidence>
<protein>
    <submittedName>
        <fullName evidence="4">Putative Citrate-binding protein</fullName>
    </submittedName>
</protein>
<gene>
    <name evidence="4" type="ORF">COCNU_15G001780</name>
</gene>
<dbReference type="EMBL" id="CM017886">
    <property type="protein sequence ID" value="KAG1369812.1"/>
    <property type="molecule type" value="Genomic_DNA"/>
</dbReference>
<organism evidence="4 5">
    <name type="scientific">Cocos nucifera</name>
    <name type="common">Coconut palm</name>
    <dbReference type="NCBI Taxonomy" id="13894"/>
    <lineage>
        <taxon>Eukaryota</taxon>
        <taxon>Viridiplantae</taxon>
        <taxon>Streptophyta</taxon>
        <taxon>Embryophyta</taxon>
        <taxon>Tracheophyta</taxon>
        <taxon>Spermatophyta</taxon>
        <taxon>Magnoliopsida</taxon>
        <taxon>Liliopsida</taxon>
        <taxon>Arecaceae</taxon>
        <taxon>Arecoideae</taxon>
        <taxon>Cocoseae</taxon>
        <taxon>Attaleinae</taxon>
        <taxon>Cocos</taxon>
    </lineage>
</organism>
<keyword evidence="5" id="KW-1185">Reference proteome</keyword>
<feature type="domain" description="Alginate lyase 2" evidence="3">
    <location>
        <begin position="160"/>
        <end position="327"/>
    </location>
</feature>
<dbReference type="SUPFAM" id="SSF49899">
    <property type="entry name" value="Concanavalin A-like lectins/glucanases"/>
    <property type="match status" value="1"/>
</dbReference>
<dbReference type="Pfam" id="PF08787">
    <property type="entry name" value="Alginate_lyase2"/>
    <property type="match status" value="1"/>
</dbReference>
<name>A0A8K0IY91_COCNU</name>
<dbReference type="OrthoDB" id="4221926at2759"/>
<proteinExistence type="inferred from homology"/>
<dbReference type="Proteomes" id="UP000797356">
    <property type="component" value="Chromosome 15"/>
</dbReference>
<feature type="compositionally biased region" description="Basic residues" evidence="2">
    <location>
        <begin position="1"/>
        <end position="13"/>
    </location>
</feature>
<dbReference type="InterPro" id="IPR014895">
    <property type="entry name" value="Alginate_lyase_2"/>
</dbReference>
<evidence type="ECO:0000313" key="5">
    <source>
        <dbReference type="Proteomes" id="UP000797356"/>
    </source>
</evidence>
<dbReference type="Pfam" id="PF02496">
    <property type="entry name" value="ABA_WDS"/>
    <property type="match status" value="1"/>
</dbReference>
<dbReference type="AlphaFoldDB" id="A0A8K0IY91"/>